<evidence type="ECO:0000313" key="2">
    <source>
        <dbReference type="Proteomes" id="UP000823775"/>
    </source>
</evidence>
<comment type="caution">
    <text evidence="1">The sequence shown here is derived from an EMBL/GenBank/DDBJ whole genome shotgun (WGS) entry which is preliminary data.</text>
</comment>
<evidence type="ECO:0000313" key="1">
    <source>
        <dbReference type="EMBL" id="MCD9644842.1"/>
    </source>
</evidence>
<sequence>MASSHENNEDILEYQHVNVIQEQEADIKYRSIIDDEKEINLEVHDETHRIFTRRGVRGDAKTPNHDGIQWCWNRWKVLQVVPLVRRDLDIGNGSKIVPSVIDSFKEEIKMSLKRGLKELHNCMNQISRGPHS</sequence>
<protein>
    <submittedName>
        <fullName evidence="1">Uncharacterized protein</fullName>
    </submittedName>
</protein>
<reference evidence="1 2" key="1">
    <citation type="journal article" date="2021" name="BMC Genomics">
        <title>Datura genome reveals duplications of psychoactive alkaloid biosynthetic genes and high mutation rate following tissue culture.</title>
        <authorList>
            <person name="Rajewski A."/>
            <person name="Carter-House D."/>
            <person name="Stajich J."/>
            <person name="Litt A."/>
        </authorList>
    </citation>
    <scope>NUCLEOTIDE SEQUENCE [LARGE SCALE GENOMIC DNA]</scope>
    <source>
        <strain evidence="1">AR-01</strain>
    </source>
</reference>
<gene>
    <name evidence="1" type="ORF">HAX54_033354</name>
</gene>
<keyword evidence="2" id="KW-1185">Reference proteome</keyword>
<accession>A0ABS8VEW4</accession>
<name>A0ABS8VEW4_DATST</name>
<dbReference type="Proteomes" id="UP000823775">
    <property type="component" value="Unassembled WGS sequence"/>
</dbReference>
<dbReference type="EMBL" id="JACEIK010004261">
    <property type="protein sequence ID" value="MCD9644842.1"/>
    <property type="molecule type" value="Genomic_DNA"/>
</dbReference>
<proteinExistence type="predicted"/>
<organism evidence="1 2">
    <name type="scientific">Datura stramonium</name>
    <name type="common">Jimsonweed</name>
    <name type="synonym">Common thornapple</name>
    <dbReference type="NCBI Taxonomy" id="4076"/>
    <lineage>
        <taxon>Eukaryota</taxon>
        <taxon>Viridiplantae</taxon>
        <taxon>Streptophyta</taxon>
        <taxon>Embryophyta</taxon>
        <taxon>Tracheophyta</taxon>
        <taxon>Spermatophyta</taxon>
        <taxon>Magnoliopsida</taxon>
        <taxon>eudicotyledons</taxon>
        <taxon>Gunneridae</taxon>
        <taxon>Pentapetalae</taxon>
        <taxon>asterids</taxon>
        <taxon>lamiids</taxon>
        <taxon>Solanales</taxon>
        <taxon>Solanaceae</taxon>
        <taxon>Solanoideae</taxon>
        <taxon>Datureae</taxon>
        <taxon>Datura</taxon>
    </lineage>
</organism>